<evidence type="ECO:0000256" key="2">
    <source>
        <dbReference type="ARBA" id="ARBA00006897"/>
    </source>
</evidence>
<organism evidence="13 14">
    <name type="scientific">Jaminaea rosea</name>
    <dbReference type="NCBI Taxonomy" id="1569628"/>
    <lineage>
        <taxon>Eukaryota</taxon>
        <taxon>Fungi</taxon>
        <taxon>Dikarya</taxon>
        <taxon>Basidiomycota</taxon>
        <taxon>Ustilaginomycotina</taxon>
        <taxon>Exobasidiomycetes</taxon>
        <taxon>Microstromatales</taxon>
        <taxon>Microstromatales incertae sedis</taxon>
        <taxon>Jaminaea</taxon>
    </lineage>
</organism>
<feature type="domain" description="CAAX prenyl protease 2/Lysostaphin resistance protein A-like" evidence="12">
    <location>
        <begin position="205"/>
        <end position="313"/>
    </location>
</feature>
<dbReference type="PANTHER" id="PTHR13046:SF0">
    <property type="entry name" value="CAAX PRENYL PROTEASE 2"/>
    <property type="match status" value="1"/>
</dbReference>
<feature type="transmembrane region" description="Helical" evidence="11">
    <location>
        <begin position="66"/>
        <end position="86"/>
    </location>
</feature>
<dbReference type="EC" id="3.4.26.1" evidence="10"/>
<feature type="transmembrane region" description="Helical" evidence="11">
    <location>
        <begin position="134"/>
        <end position="155"/>
    </location>
</feature>
<dbReference type="InterPro" id="IPR003675">
    <property type="entry name" value="Rce1/LyrA-like_dom"/>
</dbReference>
<evidence type="ECO:0000256" key="11">
    <source>
        <dbReference type="SAM" id="Phobius"/>
    </source>
</evidence>
<protein>
    <recommendedName>
        <fullName evidence="10">intramembrane prenyl-peptidase Rce1</fullName>
        <ecNumber evidence="10">3.4.26.1</ecNumber>
    </recommendedName>
</protein>
<feature type="transmembrane region" description="Helical" evidence="11">
    <location>
        <begin position="331"/>
        <end position="351"/>
    </location>
</feature>
<dbReference type="Proteomes" id="UP000245884">
    <property type="component" value="Unassembled WGS sequence"/>
</dbReference>
<keyword evidence="14" id="KW-1185">Reference proteome</keyword>
<gene>
    <name evidence="13" type="ORF">BDZ90DRAFT_234940</name>
</gene>
<dbReference type="InterPro" id="IPR039731">
    <property type="entry name" value="Rce1"/>
</dbReference>
<feature type="transmembrane region" description="Helical" evidence="11">
    <location>
        <begin position="25"/>
        <end position="45"/>
    </location>
</feature>
<sequence length="364" mass="40054">MSSSSAHGGLPLPIPAPSPSLNLPAWLPPLHASALTLGYVGAFYLSPTIRRLPKDDVRVMRSRLKVASIATALGVAGTGLVLWRGLGEKVHPIIRLPQVLLMLGLPLPYSVPTALTSSWLPLKPGLWEFLSSHLLPAILYPLSLTASLFLGPLYVEWLEGTLPLPGWASRHVPGEKSNSKGRNAPSATPSAWGKAKAWLKDWCNLHGLRNFVVGPTTEELIWRSCILSVSYHSVPRPSYAWLIFGTPLYFGLAHLHHFYQSYYLEKRGIKFAALQAGVQFAYTTLFGWYANWLWLRTGSMIGPLAAHVFCNVMGLPNPWGAARDHPERKRAIFAAHIAGIGLFAANVVSMTRPELFGGSLYWRQ</sequence>
<dbReference type="GO" id="GO:0004222">
    <property type="term" value="F:metalloendopeptidase activity"/>
    <property type="evidence" value="ECO:0007669"/>
    <property type="project" value="InterPro"/>
</dbReference>
<evidence type="ECO:0000313" key="14">
    <source>
        <dbReference type="Proteomes" id="UP000245884"/>
    </source>
</evidence>
<keyword evidence="3" id="KW-0645">Protease</keyword>
<keyword evidence="6" id="KW-0256">Endoplasmic reticulum</keyword>
<evidence type="ECO:0000256" key="10">
    <source>
        <dbReference type="ARBA" id="ARBA00049729"/>
    </source>
</evidence>
<dbReference type="AlphaFoldDB" id="A0A316UGK3"/>
<dbReference type="GO" id="GO:0005789">
    <property type="term" value="C:endoplasmic reticulum membrane"/>
    <property type="evidence" value="ECO:0007669"/>
    <property type="project" value="UniProtKB-SubCell"/>
</dbReference>
<name>A0A316UGK3_9BASI</name>
<keyword evidence="4 11" id="KW-0812">Transmembrane</keyword>
<evidence type="ECO:0000256" key="8">
    <source>
        <dbReference type="ARBA" id="ARBA00023136"/>
    </source>
</evidence>
<dbReference type="RefSeq" id="XP_025358981.1">
    <property type="nucleotide sequence ID" value="XM_025507201.1"/>
</dbReference>
<accession>A0A316UGK3</accession>
<dbReference type="PANTHER" id="PTHR13046">
    <property type="entry name" value="PROTEASE U48 CAAX PRENYL PROTEASE RCE1"/>
    <property type="match status" value="1"/>
</dbReference>
<evidence type="ECO:0000256" key="7">
    <source>
        <dbReference type="ARBA" id="ARBA00022989"/>
    </source>
</evidence>
<feature type="transmembrane region" description="Helical" evidence="11">
    <location>
        <begin position="300"/>
        <end position="319"/>
    </location>
</feature>
<comment type="subcellular location">
    <subcellularLocation>
        <location evidence="1">Endoplasmic reticulum membrane</location>
        <topology evidence="1">Multi-pass membrane protein</topology>
    </subcellularLocation>
</comment>
<proteinExistence type="inferred from homology"/>
<keyword evidence="5" id="KW-0378">Hydrolase</keyword>
<dbReference type="Pfam" id="PF02517">
    <property type="entry name" value="Rce1-like"/>
    <property type="match status" value="1"/>
</dbReference>
<evidence type="ECO:0000256" key="4">
    <source>
        <dbReference type="ARBA" id="ARBA00022692"/>
    </source>
</evidence>
<keyword evidence="7 11" id="KW-1133">Transmembrane helix</keyword>
<dbReference type="OrthoDB" id="271604at2759"/>
<evidence type="ECO:0000256" key="3">
    <source>
        <dbReference type="ARBA" id="ARBA00022670"/>
    </source>
</evidence>
<evidence type="ECO:0000256" key="1">
    <source>
        <dbReference type="ARBA" id="ARBA00004477"/>
    </source>
</evidence>
<evidence type="ECO:0000256" key="5">
    <source>
        <dbReference type="ARBA" id="ARBA00022801"/>
    </source>
</evidence>
<feature type="transmembrane region" description="Helical" evidence="11">
    <location>
        <begin position="271"/>
        <end position="294"/>
    </location>
</feature>
<comment type="similarity">
    <text evidence="2">Belongs to the peptidase U48 family.</text>
</comment>
<evidence type="ECO:0000256" key="9">
    <source>
        <dbReference type="ARBA" id="ARBA00047280"/>
    </source>
</evidence>
<comment type="catalytic activity">
    <reaction evidence="9">
        <text>Hydrolyzes the peptide bond -P2-(S-farnesyl or geranylgeranyl)C-P1'-P2'-P3'-COOH where P1' and P2' are amino acids with aliphatic sidechains and P3' is any C-terminal residue.</text>
        <dbReference type="EC" id="3.4.26.1"/>
    </reaction>
</comment>
<feature type="transmembrane region" description="Helical" evidence="11">
    <location>
        <begin position="239"/>
        <end position="259"/>
    </location>
</feature>
<dbReference type="STRING" id="1569628.A0A316UGK3"/>
<evidence type="ECO:0000256" key="6">
    <source>
        <dbReference type="ARBA" id="ARBA00022824"/>
    </source>
</evidence>
<keyword evidence="8 11" id="KW-0472">Membrane</keyword>
<dbReference type="GeneID" id="37029024"/>
<evidence type="ECO:0000259" key="12">
    <source>
        <dbReference type="Pfam" id="PF02517"/>
    </source>
</evidence>
<evidence type="ECO:0000313" key="13">
    <source>
        <dbReference type="EMBL" id="PWN24369.1"/>
    </source>
</evidence>
<feature type="transmembrane region" description="Helical" evidence="11">
    <location>
        <begin position="98"/>
        <end position="122"/>
    </location>
</feature>
<dbReference type="EMBL" id="KZ819681">
    <property type="protein sequence ID" value="PWN24369.1"/>
    <property type="molecule type" value="Genomic_DNA"/>
</dbReference>
<dbReference type="GO" id="GO:0071586">
    <property type="term" value="P:CAAX-box protein processing"/>
    <property type="evidence" value="ECO:0007669"/>
    <property type="project" value="InterPro"/>
</dbReference>
<reference evidence="13 14" key="1">
    <citation type="journal article" date="2018" name="Mol. Biol. Evol.">
        <title>Broad Genomic Sampling Reveals a Smut Pathogenic Ancestry of the Fungal Clade Ustilaginomycotina.</title>
        <authorList>
            <person name="Kijpornyongpan T."/>
            <person name="Mondo S.J."/>
            <person name="Barry K."/>
            <person name="Sandor L."/>
            <person name="Lee J."/>
            <person name="Lipzen A."/>
            <person name="Pangilinan J."/>
            <person name="LaButti K."/>
            <person name="Hainaut M."/>
            <person name="Henrissat B."/>
            <person name="Grigoriev I.V."/>
            <person name="Spatafora J.W."/>
            <person name="Aime M.C."/>
        </authorList>
    </citation>
    <scope>NUCLEOTIDE SEQUENCE [LARGE SCALE GENOMIC DNA]</scope>
    <source>
        <strain evidence="13 14">MCA 5214</strain>
    </source>
</reference>